<keyword evidence="1" id="KW-0614">Plasmid</keyword>
<accession>Q9X3B4</accession>
<dbReference type="AlphaFoldDB" id="Q9X3B4"/>
<evidence type="ECO:0000313" key="1">
    <source>
        <dbReference type="EMBL" id="AAD25898.1"/>
    </source>
</evidence>
<organism evidence="1">
    <name type="scientific">Pediococcus pentosaceus</name>
    <dbReference type="NCBI Taxonomy" id="1255"/>
    <lineage>
        <taxon>Bacteria</taxon>
        <taxon>Bacillati</taxon>
        <taxon>Bacillota</taxon>
        <taxon>Bacilli</taxon>
        <taxon>Lactobacillales</taxon>
        <taxon>Lactobacillaceae</taxon>
        <taxon>Pediococcus</taxon>
    </lineage>
</organism>
<proteinExistence type="predicted"/>
<dbReference type="EMBL" id="AF033858">
    <property type="protein sequence ID" value="AAF22858.1"/>
    <property type="molecule type" value="Genomic_DNA"/>
</dbReference>
<dbReference type="EMBL" id="AF069302">
    <property type="protein sequence ID" value="AAD25898.1"/>
    <property type="molecule type" value="Genomic_DNA"/>
</dbReference>
<evidence type="ECO:0000313" key="2">
    <source>
        <dbReference type="EMBL" id="AAF22858.1"/>
    </source>
</evidence>
<reference evidence="1" key="1">
    <citation type="submission" date="1998-06" db="EMBL/GenBank/DDBJ databases">
        <title>Pediococcus pentosaceus pediocin A encoding plasmid, pMD136.</title>
        <authorList>
            <person name="Kantor A."/>
            <person name="Mett A."/>
            <person name="Shapira R."/>
        </authorList>
    </citation>
    <scope>NUCLEOTIDE SEQUENCE</scope>
    <source>
        <strain evidence="1">ATCC 43200</strain>
        <plasmid evidence="1">pMD136</plasmid>
    </source>
</reference>
<geneLocation type="plasmid" evidence="1">
    <name>pMD136</name>
</geneLocation>
<protein>
    <submittedName>
        <fullName evidence="1">OrfQ</fullName>
    </submittedName>
</protein>
<sequence length="73" mass="8752">MSCKPSIMKHYIYDVHFYSYKPLNIVFKYYFSCHKGDIFAPIPAKVRIIPAIRITKYRLPMNLQELTHKIPYV</sequence>
<gene>
    <name evidence="1" type="primary">orfQ</name>
</gene>
<reference evidence="2" key="2">
    <citation type="journal article" date="2000" name="Plasmid">
        <title>Nucleotide sequence and analysis of plasmid pMD136 from Pediococcus pentosaceus FBB61 (ATCC43200) involved in pediocin A production.</title>
        <authorList>
            <person name="Giacomini A."/>
            <person name="Squartini A."/>
            <person name="Nuti M.P."/>
        </authorList>
    </citation>
    <scope>NUCLEOTIDE SEQUENCE</scope>
    <source>
        <strain evidence="2">ATCC 43200</strain>
        <plasmid evidence="2">pMD136</plasmid>
    </source>
</reference>
<name>Q9X3B4_PEDPE</name>